<dbReference type="Pfam" id="PF04055">
    <property type="entry name" value="Radical_SAM"/>
    <property type="match status" value="1"/>
</dbReference>
<keyword evidence="9 11" id="KW-0411">Iron-sulfur</keyword>
<dbReference type="CDD" id="cd01335">
    <property type="entry name" value="Radical_SAM"/>
    <property type="match status" value="1"/>
</dbReference>
<dbReference type="PANTHER" id="PTHR43020:SF2">
    <property type="entry name" value="MITOCHONDRIAL TRNA METHYLTHIOTRANSFERASE CDK5RAP1"/>
    <property type="match status" value="1"/>
</dbReference>
<keyword evidence="16" id="KW-1185">Reference proteome</keyword>
<dbReference type="InterPro" id="IPR006638">
    <property type="entry name" value="Elp3/MiaA/NifB-like_rSAM"/>
</dbReference>
<dbReference type="PROSITE" id="PS50926">
    <property type="entry name" value="TRAM"/>
    <property type="match status" value="1"/>
</dbReference>
<evidence type="ECO:0000256" key="2">
    <source>
        <dbReference type="ARBA" id="ARBA00022485"/>
    </source>
</evidence>
<protein>
    <recommendedName>
        <fullName evidence="10 11">tRNA-2-methylthio-N(6)-dimethylallyladenosine synthase</fullName>
        <ecNumber evidence="10 11">2.8.4.3</ecNumber>
    </recommendedName>
    <alternativeName>
        <fullName evidence="11">(Dimethylallyl)adenosine tRNA methylthiotransferase MiaB</fullName>
    </alternativeName>
    <alternativeName>
        <fullName evidence="11">tRNA-i(6)A37 methylthiotransferase</fullName>
    </alternativeName>
</protein>
<comment type="function">
    <text evidence="1 11">Catalyzes the methylthiolation of N6-(dimethylallyl)adenosine (i(6)A), leading to the formation of 2-methylthio-N6-(dimethylallyl)adenosine (ms(2)i(6)A) at position 37 in tRNAs that read codons beginning with uridine.</text>
</comment>
<dbReference type="GO" id="GO:0046872">
    <property type="term" value="F:metal ion binding"/>
    <property type="evidence" value="ECO:0007669"/>
    <property type="project" value="UniProtKB-KW"/>
</dbReference>
<dbReference type="EC" id="2.8.4.3" evidence="10 11"/>
<evidence type="ECO:0000313" key="15">
    <source>
        <dbReference type="EMBL" id="TZE80805.1"/>
    </source>
</evidence>
<dbReference type="Proteomes" id="UP000322976">
    <property type="component" value="Unassembled WGS sequence"/>
</dbReference>
<keyword evidence="5 11" id="KW-0949">S-adenosyl-L-methionine</keyword>
<comment type="caution">
    <text evidence="15">The sequence shown here is derived from an EMBL/GenBank/DDBJ whole genome shotgun (WGS) entry which is preliminary data.</text>
</comment>
<dbReference type="PROSITE" id="PS01278">
    <property type="entry name" value="MTTASE_RADICAL"/>
    <property type="match status" value="1"/>
</dbReference>
<evidence type="ECO:0000256" key="6">
    <source>
        <dbReference type="ARBA" id="ARBA00022694"/>
    </source>
</evidence>
<dbReference type="NCBIfam" id="TIGR00089">
    <property type="entry name" value="MiaB/RimO family radical SAM methylthiotransferase"/>
    <property type="match status" value="1"/>
</dbReference>
<evidence type="ECO:0000259" key="12">
    <source>
        <dbReference type="PROSITE" id="PS50926"/>
    </source>
</evidence>
<dbReference type="Pfam" id="PF00919">
    <property type="entry name" value="UPF0004"/>
    <property type="match status" value="1"/>
</dbReference>
<dbReference type="InterPro" id="IPR023404">
    <property type="entry name" value="rSAM_horseshoe"/>
</dbReference>
<reference evidence="15 16" key="1">
    <citation type="submission" date="2019-08" db="EMBL/GenBank/DDBJ databases">
        <title>Calorimonas adulescens gen. nov., sp. nov., an anaerobic thermophilic bacterium from Sakhalin hot spring.</title>
        <authorList>
            <person name="Khomyakova M.A."/>
            <person name="Merkel A.Y."/>
            <person name="Novikov A."/>
            <person name="Bonch-Osmolovskaya E.A."/>
            <person name="Slobodkin A.I."/>
        </authorList>
    </citation>
    <scope>NUCLEOTIDE SEQUENCE [LARGE SCALE GENOMIC DNA]</scope>
    <source>
        <strain evidence="15 16">A05MB</strain>
    </source>
</reference>
<comment type="cofactor">
    <cofactor evidence="11">
        <name>[4Fe-4S] cluster</name>
        <dbReference type="ChEBI" id="CHEBI:49883"/>
    </cofactor>
    <text evidence="11">Binds 2 [4Fe-4S] clusters. One cluster is coordinated with 3 cysteines and an exchangeable S-adenosyl-L-methionine.</text>
</comment>
<dbReference type="Gene3D" id="3.40.50.12160">
    <property type="entry name" value="Methylthiotransferase, N-terminal domain"/>
    <property type="match status" value="1"/>
</dbReference>
<comment type="subcellular location">
    <subcellularLocation>
        <location evidence="11">Cytoplasm</location>
    </subcellularLocation>
</comment>
<dbReference type="InterPro" id="IPR006463">
    <property type="entry name" value="MiaB_methiolase"/>
</dbReference>
<dbReference type="InterPro" id="IPR007197">
    <property type="entry name" value="rSAM"/>
</dbReference>
<dbReference type="HAMAP" id="MF_01864">
    <property type="entry name" value="tRNA_metthiotr_MiaB"/>
    <property type="match status" value="1"/>
</dbReference>
<dbReference type="NCBIfam" id="TIGR01574">
    <property type="entry name" value="miaB-methiolase"/>
    <property type="match status" value="1"/>
</dbReference>
<evidence type="ECO:0000259" key="14">
    <source>
        <dbReference type="PROSITE" id="PS51918"/>
    </source>
</evidence>
<evidence type="ECO:0000256" key="7">
    <source>
        <dbReference type="ARBA" id="ARBA00022723"/>
    </source>
</evidence>
<gene>
    <name evidence="11 15" type="primary">miaB</name>
    <name evidence="15" type="ORF">FWJ32_11905</name>
</gene>
<dbReference type="SFLD" id="SFLDG01061">
    <property type="entry name" value="methylthiotransferase"/>
    <property type="match status" value="1"/>
</dbReference>
<dbReference type="GO" id="GO:0051539">
    <property type="term" value="F:4 iron, 4 sulfur cluster binding"/>
    <property type="evidence" value="ECO:0007669"/>
    <property type="project" value="UniProtKB-UniRule"/>
</dbReference>
<dbReference type="EMBL" id="VTPS01000023">
    <property type="protein sequence ID" value="TZE80805.1"/>
    <property type="molecule type" value="Genomic_DNA"/>
</dbReference>
<comment type="subunit">
    <text evidence="11">Monomer.</text>
</comment>
<dbReference type="InterPro" id="IPR002792">
    <property type="entry name" value="TRAM_dom"/>
</dbReference>
<keyword evidence="7 11" id="KW-0479">Metal-binding</keyword>
<dbReference type="InterPro" id="IPR020612">
    <property type="entry name" value="Methylthiotransferase_CS"/>
</dbReference>
<dbReference type="Gene3D" id="3.80.30.20">
    <property type="entry name" value="tm_1862 like domain"/>
    <property type="match status" value="1"/>
</dbReference>
<dbReference type="SMART" id="SM00729">
    <property type="entry name" value="Elp3"/>
    <property type="match status" value="1"/>
</dbReference>
<dbReference type="InterPro" id="IPR013848">
    <property type="entry name" value="Methylthiotransferase_N"/>
</dbReference>
<evidence type="ECO:0000256" key="1">
    <source>
        <dbReference type="ARBA" id="ARBA00003234"/>
    </source>
</evidence>
<dbReference type="FunFam" id="3.80.30.20:FF:000001">
    <property type="entry name" value="tRNA-2-methylthio-N(6)-dimethylallyladenosine synthase 2"/>
    <property type="match status" value="1"/>
</dbReference>
<evidence type="ECO:0000256" key="10">
    <source>
        <dbReference type="ARBA" id="ARBA00033765"/>
    </source>
</evidence>
<evidence type="ECO:0000313" key="16">
    <source>
        <dbReference type="Proteomes" id="UP000322976"/>
    </source>
</evidence>
<dbReference type="PROSITE" id="PS51918">
    <property type="entry name" value="RADICAL_SAM"/>
    <property type="match status" value="1"/>
</dbReference>
<dbReference type="Pfam" id="PF01938">
    <property type="entry name" value="TRAM"/>
    <property type="match status" value="1"/>
</dbReference>
<evidence type="ECO:0000256" key="3">
    <source>
        <dbReference type="ARBA" id="ARBA00022490"/>
    </source>
</evidence>
<dbReference type="GO" id="GO:0035597">
    <property type="term" value="F:tRNA-2-methylthio-N(6)-dimethylallyladenosine(37) synthase activity"/>
    <property type="evidence" value="ECO:0007669"/>
    <property type="project" value="UniProtKB-EC"/>
</dbReference>
<feature type="binding site" evidence="11">
    <location>
        <position position="115"/>
    </location>
    <ligand>
        <name>[4Fe-4S] cluster</name>
        <dbReference type="ChEBI" id="CHEBI:49883"/>
        <label>1</label>
    </ligand>
</feature>
<keyword evidence="2 11" id="KW-0004">4Fe-4S</keyword>
<dbReference type="InterPro" id="IPR005839">
    <property type="entry name" value="Methylthiotransferase"/>
</dbReference>
<feature type="binding site" evidence="11">
    <location>
        <position position="198"/>
    </location>
    <ligand>
        <name>[4Fe-4S] cluster</name>
        <dbReference type="ChEBI" id="CHEBI:49883"/>
        <label>2</label>
        <note>4Fe-4S-S-AdoMet</note>
    </ligand>
</feature>
<sequence length="475" mass="54564">MGSNTIHDIKIDDIKNAVIEVKNINDNYYNKTGDRKRYLIYTFGCQMNEHDTEIISGILEEMGYEHANSAKESDIIIFNTCSVREHAENRVLGRISQLKPLKNTKPDLIIGICGCMMQEENMKNYVLNHYPYIDLIFGTHNIHELPILINKVLQSNSAVCDVWEENNDIIENLPVIRKDKVKAYVNIMYGCNNFCSYCIVPYVRGRERSREPEDIIGEIKSLAEDGYKEVTLLGQNVNSYGHGLKTKIDFPDLLYMINEIDGIERIRFTTSHPKDLSDKLIYAMRDCQKVCEHIHLPVQSGSNQILRLMNRHYTKENYLELVDKLRSNIPGIAITTDIIVGFPGETDADFMETMDLVRKAEFDLAYTFIYSIRVGTKAAQMENQIPENIKHERLDKLIELQNSISYEKNSNLVNNIEPVLVEEISKKDPNKLSGRTRTNKLVHFEGDRSLIGNFVNVKITEARAYTLIGEIEAKQ</sequence>
<dbReference type="GO" id="GO:0005829">
    <property type="term" value="C:cytosol"/>
    <property type="evidence" value="ECO:0007669"/>
    <property type="project" value="TreeGrafter"/>
</dbReference>
<proteinExistence type="inferred from homology"/>
<dbReference type="InterPro" id="IPR058240">
    <property type="entry name" value="rSAM_sf"/>
</dbReference>
<feature type="binding site" evidence="11">
    <location>
        <position position="81"/>
    </location>
    <ligand>
        <name>[4Fe-4S] cluster</name>
        <dbReference type="ChEBI" id="CHEBI:49883"/>
        <label>1</label>
    </ligand>
</feature>
<feature type="domain" description="TRAM" evidence="12">
    <location>
        <begin position="410"/>
        <end position="473"/>
    </location>
</feature>
<keyword evidence="6 11" id="KW-0819">tRNA processing</keyword>
<keyword evidence="4 11" id="KW-0808">Transferase</keyword>
<dbReference type="InterPro" id="IPR038135">
    <property type="entry name" value="Methylthiotransferase_N_sf"/>
</dbReference>
<comment type="catalytic activity">
    <reaction evidence="11">
        <text>N(6)-dimethylallyladenosine(37) in tRNA + (sulfur carrier)-SH + AH2 + 2 S-adenosyl-L-methionine = 2-methylsulfanyl-N(6)-dimethylallyladenosine(37) in tRNA + (sulfur carrier)-H + 5'-deoxyadenosine + L-methionine + A + S-adenosyl-L-homocysteine + 2 H(+)</text>
        <dbReference type="Rhea" id="RHEA:37067"/>
        <dbReference type="Rhea" id="RHEA-COMP:10375"/>
        <dbReference type="Rhea" id="RHEA-COMP:10376"/>
        <dbReference type="Rhea" id="RHEA-COMP:14737"/>
        <dbReference type="Rhea" id="RHEA-COMP:14739"/>
        <dbReference type="ChEBI" id="CHEBI:13193"/>
        <dbReference type="ChEBI" id="CHEBI:15378"/>
        <dbReference type="ChEBI" id="CHEBI:17319"/>
        <dbReference type="ChEBI" id="CHEBI:17499"/>
        <dbReference type="ChEBI" id="CHEBI:29917"/>
        <dbReference type="ChEBI" id="CHEBI:57844"/>
        <dbReference type="ChEBI" id="CHEBI:57856"/>
        <dbReference type="ChEBI" id="CHEBI:59789"/>
        <dbReference type="ChEBI" id="CHEBI:64428"/>
        <dbReference type="ChEBI" id="CHEBI:74415"/>
        <dbReference type="ChEBI" id="CHEBI:74417"/>
        <dbReference type="EC" id="2.8.4.3"/>
    </reaction>
</comment>
<dbReference type="SFLD" id="SFLDF00273">
    <property type="entry name" value="(dimethylallyl)adenosine_tRNA"/>
    <property type="match status" value="1"/>
</dbReference>
<name>A0A5D8Q7T7_9THEO</name>
<evidence type="ECO:0000259" key="13">
    <source>
        <dbReference type="PROSITE" id="PS51449"/>
    </source>
</evidence>
<dbReference type="PANTHER" id="PTHR43020">
    <property type="entry name" value="CDK5 REGULATORY SUBUNIT-ASSOCIATED PROTEIN 1"/>
    <property type="match status" value="1"/>
</dbReference>
<evidence type="ECO:0000256" key="5">
    <source>
        <dbReference type="ARBA" id="ARBA00022691"/>
    </source>
</evidence>
<dbReference type="SUPFAM" id="SSF102114">
    <property type="entry name" value="Radical SAM enzymes"/>
    <property type="match status" value="1"/>
</dbReference>
<keyword evidence="3 11" id="KW-0963">Cytoplasm</keyword>
<organism evidence="15 16">
    <name type="scientific">Calorimonas adulescens</name>
    <dbReference type="NCBI Taxonomy" id="2606906"/>
    <lineage>
        <taxon>Bacteria</taxon>
        <taxon>Bacillati</taxon>
        <taxon>Bacillota</taxon>
        <taxon>Clostridia</taxon>
        <taxon>Thermoanaerobacterales</taxon>
        <taxon>Thermoanaerobacteraceae</taxon>
        <taxon>Calorimonas</taxon>
    </lineage>
</organism>
<feature type="domain" description="Radical SAM core" evidence="14">
    <location>
        <begin position="177"/>
        <end position="407"/>
    </location>
</feature>
<evidence type="ECO:0000256" key="8">
    <source>
        <dbReference type="ARBA" id="ARBA00023004"/>
    </source>
</evidence>
<feature type="domain" description="MTTase N-terminal" evidence="13">
    <location>
        <begin position="36"/>
        <end position="154"/>
    </location>
</feature>
<dbReference type="FunFam" id="3.40.50.12160:FF:000006">
    <property type="entry name" value="tRNA-2-methylthio-N(6)-dimethylallyladenosine synthase"/>
    <property type="match status" value="1"/>
</dbReference>
<dbReference type="SFLD" id="SFLDG01082">
    <property type="entry name" value="B12-binding_domain_containing"/>
    <property type="match status" value="1"/>
</dbReference>
<evidence type="ECO:0000256" key="9">
    <source>
        <dbReference type="ARBA" id="ARBA00023014"/>
    </source>
</evidence>
<evidence type="ECO:0000256" key="4">
    <source>
        <dbReference type="ARBA" id="ARBA00022679"/>
    </source>
</evidence>
<dbReference type="RefSeq" id="WP_149546185.1">
    <property type="nucleotide sequence ID" value="NZ_VTPS01000023.1"/>
</dbReference>
<dbReference type="SFLD" id="SFLDS00029">
    <property type="entry name" value="Radical_SAM"/>
    <property type="match status" value="1"/>
</dbReference>
<comment type="similarity">
    <text evidence="11">Belongs to the methylthiotransferase family. MiaB subfamily.</text>
</comment>
<feature type="binding site" evidence="11">
    <location>
        <position position="45"/>
    </location>
    <ligand>
        <name>[4Fe-4S] cluster</name>
        <dbReference type="ChEBI" id="CHEBI:49883"/>
        <label>1</label>
    </ligand>
</feature>
<accession>A0A5D8Q7T7</accession>
<dbReference type="AlphaFoldDB" id="A0A5D8Q7T7"/>
<dbReference type="PROSITE" id="PS51449">
    <property type="entry name" value="MTTASE_N"/>
    <property type="match status" value="1"/>
</dbReference>
<feature type="binding site" evidence="11">
    <location>
        <position position="195"/>
    </location>
    <ligand>
        <name>[4Fe-4S] cluster</name>
        <dbReference type="ChEBI" id="CHEBI:49883"/>
        <label>2</label>
        <note>4Fe-4S-S-AdoMet</note>
    </ligand>
</feature>
<feature type="binding site" evidence="11">
    <location>
        <position position="191"/>
    </location>
    <ligand>
        <name>[4Fe-4S] cluster</name>
        <dbReference type="ChEBI" id="CHEBI:49883"/>
        <label>2</label>
        <note>4Fe-4S-S-AdoMet</note>
    </ligand>
</feature>
<keyword evidence="8 11" id="KW-0408">Iron</keyword>
<evidence type="ECO:0000256" key="11">
    <source>
        <dbReference type="HAMAP-Rule" id="MF_01864"/>
    </source>
</evidence>